<protein>
    <submittedName>
        <fullName evidence="1">Uncharacterized protein</fullName>
    </submittedName>
</protein>
<dbReference type="KEGG" id="spal:FM071_10370"/>
<reference evidence="1 2" key="1">
    <citation type="submission" date="2019-07" db="EMBL/GenBank/DDBJ databases">
        <title>Sulfurimonas paralvinellae sp. nov., a novel mesophilic, hydrogen- and sulfur-oxidizing chemolithoautotroph within the Epsilonproteo- bacteria isolated from a deep-sea hydrothermal vent polychaete nest, reclassification of Thiomicrospira denitrificans as Sulfurimonas denitrificans comb. nov. and emended description of the genus Sulfurimonas.</title>
        <authorList>
            <person name="Wang S."/>
            <person name="Jiang L."/>
            <person name="Shao Z."/>
        </authorList>
    </citation>
    <scope>NUCLEOTIDE SEQUENCE [LARGE SCALE GENOMIC DNA]</scope>
    <source>
        <strain evidence="1 2">GO25</strain>
        <plasmid evidence="1 2">unnamed</plasmid>
    </source>
</reference>
<evidence type="ECO:0000313" key="1">
    <source>
        <dbReference type="EMBL" id="QOP46771.1"/>
    </source>
</evidence>
<accession>A0A7M1BAW3</accession>
<dbReference type="EMBL" id="CP041407">
    <property type="protein sequence ID" value="QOP46771.1"/>
    <property type="molecule type" value="Genomic_DNA"/>
</dbReference>
<gene>
    <name evidence="1" type="ORF">FM071_10370</name>
</gene>
<dbReference type="Proteomes" id="UP000593580">
    <property type="component" value="Plasmid unnamed"/>
</dbReference>
<dbReference type="RefSeq" id="WP_193112114.1">
    <property type="nucleotide sequence ID" value="NZ_CP041407.1"/>
</dbReference>
<keyword evidence="2" id="KW-1185">Reference proteome</keyword>
<sequence length="100" mass="11449">MSVETMHIPTKDLLKSLEEGYKEYKKAMESGHDDEDLGHIKGFCTTLEQILAAYGKVTLTEMMEIKRPIIGSISLRRKKPKEDYDIPTFIRKKSSVDDAE</sequence>
<proteinExistence type="predicted"/>
<evidence type="ECO:0000313" key="2">
    <source>
        <dbReference type="Proteomes" id="UP000593580"/>
    </source>
</evidence>
<organism evidence="1 2">
    <name type="scientific">Sulfurimonas paralvinellae</name>
    <dbReference type="NCBI Taxonomy" id="317658"/>
    <lineage>
        <taxon>Bacteria</taxon>
        <taxon>Pseudomonadati</taxon>
        <taxon>Campylobacterota</taxon>
        <taxon>Epsilonproteobacteria</taxon>
        <taxon>Campylobacterales</taxon>
        <taxon>Sulfurimonadaceae</taxon>
        <taxon>Sulfurimonas</taxon>
    </lineage>
</organism>
<geneLocation type="plasmid" evidence="1 2">
    <name>unnamed</name>
</geneLocation>
<name>A0A7M1BAW3_9BACT</name>
<dbReference type="AlphaFoldDB" id="A0A7M1BAW3"/>
<keyword evidence="1" id="KW-0614">Plasmid</keyword>